<reference evidence="1" key="1">
    <citation type="submission" date="2021-05" db="EMBL/GenBank/DDBJ databases">
        <authorList>
            <person name="Pan Q."/>
            <person name="Jouanno E."/>
            <person name="Zahm M."/>
            <person name="Klopp C."/>
            <person name="Cabau C."/>
            <person name="Louis A."/>
            <person name="Berthelot C."/>
            <person name="Parey E."/>
            <person name="Roest Crollius H."/>
            <person name="Montfort J."/>
            <person name="Robinson-Rechavi M."/>
            <person name="Bouchez O."/>
            <person name="Lampietro C."/>
            <person name="Lopez Roques C."/>
            <person name="Donnadieu C."/>
            <person name="Postlethwait J."/>
            <person name="Bobe J."/>
            <person name="Dillon D."/>
            <person name="Chandos A."/>
            <person name="von Hippel F."/>
            <person name="Guiguen Y."/>
        </authorList>
    </citation>
    <scope>NUCLEOTIDE SEQUENCE</scope>
    <source>
        <strain evidence="1">YG-Jan2019</strain>
    </source>
</reference>
<name>A0ACC2GBS0_DALPE</name>
<keyword evidence="2" id="KW-1185">Reference proteome</keyword>
<proteinExistence type="predicted"/>
<sequence>MSKNVLRKGEKLKNKDFLISNNGEWKAVFQEDGNIVVYGWKPTWNSDTAGLGGKRLVMQDDNNLVMYKDYANPSGEKTVWHTSTWVPNFRDCQLKMKENGDLVVERDGCEVWNSKNSKGIK</sequence>
<organism evidence="1 2">
    <name type="scientific">Dallia pectoralis</name>
    <name type="common">Alaska blackfish</name>
    <dbReference type="NCBI Taxonomy" id="75939"/>
    <lineage>
        <taxon>Eukaryota</taxon>
        <taxon>Metazoa</taxon>
        <taxon>Chordata</taxon>
        <taxon>Craniata</taxon>
        <taxon>Vertebrata</taxon>
        <taxon>Euteleostomi</taxon>
        <taxon>Actinopterygii</taxon>
        <taxon>Neopterygii</taxon>
        <taxon>Teleostei</taxon>
        <taxon>Protacanthopterygii</taxon>
        <taxon>Esociformes</taxon>
        <taxon>Umbridae</taxon>
        <taxon>Dallia</taxon>
    </lineage>
</organism>
<gene>
    <name evidence="1" type="ORF">DPEC_G00186020</name>
</gene>
<comment type="caution">
    <text evidence="1">The sequence shown here is derived from an EMBL/GenBank/DDBJ whole genome shotgun (WGS) entry which is preliminary data.</text>
</comment>
<protein>
    <submittedName>
        <fullName evidence="1">Uncharacterized protein</fullName>
    </submittedName>
</protein>
<evidence type="ECO:0000313" key="1">
    <source>
        <dbReference type="EMBL" id="KAJ8000975.1"/>
    </source>
</evidence>
<evidence type="ECO:0000313" key="2">
    <source>
        <dbReference type="Proteomes" id="UP001157502"/>
    </source>
</evidence>
<dbReference type="Proteomes" id="UP001157502">
    <property type="component" value="Chromosome 15"/>
</dbReference>
<accession>A0ACC2GBS0</accession>
<dbReference type="EMBL" id="CM055742">
    <property type="protein sequence ID" value="KAJ8000975.1"/>
    <property type="molecule type" value="Genomic_DNA"/>
</dbReference>